<comment type="caution">
    <text evidence="1">The sequence shown here is derived from an EMBL/GenBank/DDBJ whole genome shotgun (WGS) entry which is preliminary data.</text>
</comment>
<evidence type="ECO:0000313" key="2">
    <source>
        <dbReference type="Proteomes" id="UP000707451"/>
    </source>
</evidence>
<sequence length="168" mass="19110">MSKIWRILVHAIRPCRPLRVHQAHQKHQSSPSSRLETLSICIWDLAEYEAELELDKGGNSSPFDTDAELALYLRKIHNLTESHRRLSHDIDFPDSLRWMNLKRLPVSGGLESTATAQEVAIQSQSRKKSNLALQRRLQDSGILVFEIRMGFMRSIRSAPVGITTGGRK</sequence>
<dbReference type="OrthoDB" id="2437149at2759"/>
<organism evidence="1 2">
    <name type="scientific">Linnemannia hyalina</name>
    <dbReference type="NCBI Taxonomy" id="64524"/>
    <lineage>
        <taxon>Eukaryota</taxon>
        <taxon>Fungi</taxon>
        <taxon>Fungi incertae sedis</taxon>
        <taxon>Mucoromycota</taxon>
        <taxon>Mortierellomycotina</taxon>
        <taxon>Mortierellomycetes</taxon>
        <taxon>Mortierellales</taxon>
        <taxon>Mortierellaceae</taxon>
        <taxon>Linnemannia</taxon>
    </lineage>
</organism>
<proteinExistence type="predicted"/>
<dbReference type="EMBL" id="JAHRHY010000004">
    <property type="protein sequence ID" value="KAG9069859.1"/>
    <property type="molecule type" value="Genomic_DNA"/>
</dbReference>
<evidence type="ECO:0000313" key="1">
    <source>
        <dbReference type="EMBL" id="KAG9069859.1"/>
    </source>
</evidence>
<gene>
    <name evidence="1" type="ORF">KI688_009184</name>
</gene>
<accession>A0A9P7XYJ4</accession>
<name>A0A9P7XYJ4_9FUNG</name>
<dbReference type="AlphaFoldDB" id="A0A9P7XYJ4"/>
<keyword evidence="2" id="KW-1185">Reference proteome</keyword>
<dbReference type="Proteomes" id="UP000707451">
    <property type="component" value="Unassembled WGS sequence"/>
</dbReference>
<reference evidence="1" key="1">
    <citation type="submission" date="2021-06" db="EMBL/GenBank/DDBJ databases">
        <title>Genome Sequence of Mortierella hyaline Strain SCG-10, a Cold-Adapted, Nitrate-Reducing Fungus Isolated from Soil in Minnesota, USA.</title>
        <authorList>
            <person name="Aldossari N."/>
        </authorList>
    </citation>
    <scope>NUCLEOTIDE SEQUENCE</scope>
    <source>
        <strain evidence="1">SCG-10</strain>
    </source>
</reference>
<protein>
    <submittedName>
        <fullName evidence="1">Uncharacterized protein</fullName>
    </submittedName>
</protein>